<reference evidence="2" key="1">
    <citation type="submission" date="2022-12" db="EMBL/GenBank/DDBJ databases">
        <title>Chromosome-level genome assembly of the bean flower thrips Megalurothrips usitatus.</title>
        <authorList>
            <person name="Ma L."/>
            <person name="Liu Q."/>
            <person name="Li H."/>
            <person name="Cai W."/>
        </authorList>
    </citation>
    <scope>NUCLEOTIDE SEQUENCE</scope>
    <source>
        <strain evidence="2">Cailab_2022a</strain>
    </source>
</reference>
<evidence type="ECO:0000313" key="2">
    <source>
        <dbReference type="EMBL" id="KAJ1519058.1"/>
    </source>
</evidence>
<gene>
    <name evidence="2" type="ORF">ONE63_011301</name>
</gene>
<dbReference type="EMBL" id="JAPTSV010000786">
    <property type="protein sequence ID" value="KAJ1519058.1"/>
    <property type="molecule type" value="Genomic_DNA"/>
</dbReference>
<evidence type="ECO:0000313" key="3">
    <source>
        <dbReference type="Proteomes" id="UP001075354"/>
    </source>
</evidence>
<sequence length="480" mass="55633">MEELKTALRVKILDILPDSGEEAGNAVNHLVENLQMSDMSELKYVTEADISMLFGAFKARRLLDAWKDRPKNPSANIKNNQLDRLARDDWNFTIDWEDLYRVDGNVQKRLRTGEKLGRRQRRDIIKRVVNQVRVKAPHAKRAIFRHIMKDMKKKRPKRRTRVEQEAPAIKPAFGCKKWRLASIPQGESQESLDTAQQALAAYFESTRPSAWDWKYIDGEDIWLSKKLHQHASGMEMGKRLRKRRAQNRRNAQREATAAHEQEDDPIDLLTTEQLRYKWPFLFQPRAMINHFNKLTEKDINGSFDTFMTTDAEGITRFLVDKNKAEGRSRKIRKRLRQAKATLPPQNAELVGLLLLLLQRFEENSESLWIITDPCANEEDLLHLCQIPKTPRLIIAGEDIFHPTRIFLTIDTQVMGTADTLKGGILLICIVDIDPPKGHKRPENSDGGHFSTHRVHHYLDKFNTKYDEYLGDQQQDTSGDD</sequence>
<keyword evidence="3" id="KW-1185">Reference proteome</keyword>
<organism evidence="2 3">
    <name type="scientific">Megalurothrips usitatus</name>
    <name type="common">bean blossom thrips</name>
    <dbReference type="NCBI Taxonomy" id="439358"/>
    <lineage>
        <taxon>Eukaryota</taxon>
        <taxon>Metazoa</taxon>
        <taxon>Ecdysozoa</taxon>
        <taxon>Arthropoda</taxon>
        <taxon>Hexapoda</taxon>
        <taxon>Insecta</taxon>
        <taxon>Pterygota</taxon>
        <taxon>Neoptera</taxon>
        <taxon>Paraneoptera</taxon>
        <taxon>Thysanoptera</taxon>
        <taxon>Terebrantia</taxon>
        <taxon>Thripoidea</taxon>
        <taxon>Thripidae</taxon>
        <taxon>Megalurothrips</taxon>
    </lineage>
</organism>
<protein>
    <submittedName>
        <fullName evidence="2">Uncharacterized protein</fullName>
    </submittedName>
</protein>
<evidence type="ECO:0000256" key="1">
    <source>
        <dbReference type="SAM" id="MobiDB-lite"/>
    </source>
</evidence>
<proteinExistence type="predicted"/>
<accession>A0AAV7WZK8</accession>
<feature type="region of interest" description="Disordered" evidence="1">
    <location>
        <begin position="233"/>
        <end position="263"/>
    </location>
</feature>
<comment type="caution">
    <text evidence="2">The sequence shown here is derived from an EMBL/GenBank/DDBJ whole genome shotgun (WGS) entry which is preliminary data.</text>
</comment>
<name>A0AAV7WZK8_9NEOP</name>
<dbReference type="AlphaFoldDB" id="A0AAV7WZK8"/>
<dbReference type="Proteomes" id="UP001075354">
    <property type="component" value="Unassembled WGS sequence"/>
</dbReference>